<organism evidence="1">
    <name type="scientific">marine sediment metagenome</name>
    <dbReference type="NCBI Taxonomy" id="412755"/>
    <lineage>
        <taxon>unclassified sequences</taxon>
        <taxon>metagenomes</taxon>
        <taxon>ecological metagenomes</taxon>
    </lineage>
</organism>
<dbReference type="EMBL" id="LAZR01003653">
    <property type="protein sequence ID" value="KKN16043.1"/>
    <property type="molecule type" value="Genomic_DNA"/>
</dbReference>
<proteinExistence type="predicted"/>
<name>A0A0F9RFK9_9ZZZZ</name>
<dbReference type="AlphaFoldDB" id="A0A0F9RFK9"/>
<sequence>MTDRDDEYLKEYKKDMASIHRAEHFTKKQTEEYWKKRAEENGN</sequence>
<reference evidence="1" key="1">
    <citation type="journal article" date="2015" name="Nature">
        <title>Complex archaea that bridge the gap between prokaryotes and eukaryotes.</title>
        <authorList>
            <person name="Spang A."/>
            <person name="Saw J.H."/>
            <person name="Jorgensen S.L."/>
            <person name="Zaremba-Niedzwiedzka K."/>
            <person name="Martijn J."/>
            <person name="Lind A.E."/>
            <person name="van Eijk R."/>
            <person name="Schleper C."/>
            <person name="Guy L."/>
            <person name="Ettema T.J."/>
        </authorList>
    </citation>
    <scope>NUCLEOTIDE SEQUENCE</scope>
</reference>
<protein>
    <submittedName>
        <fullName evidence="1">Uncharacterized protein</fullName>
    </submittedName>
</protein>
<comment type="caution">
    <text evidence="1">The sequence shown here is derived from an EMBL/GenBank/DDBJ whole genome shotgun (WGS) entry which is preliminary data.</text>
</comment>
<gene>
    <name evidence="1" type="ORF">LCGC14_0980050</name>
</gene>
<accession>A0A0F9RFK9</accession>
<evidence type="ECO:0000313" key="1">
    <source>
        <dbReference type="EMBL" id="KKN16043.1"/>
    </source>
</evidence>